<evidence type="ECO:0000313" key="2">
    <source>
        <dbReference type="EMBL" id="EFI98024.1"/>
    </source>
</evidence>
<sequence>MPPLTRLDISAPITTRLNPDSPLTARPDASPIAPRASPFSPPVCQSSIKIGGLSRKTNIDDITLIPGDGSEFGSSWDGLTGAHSMEEIQETPRASGLHRQGKSADDLGEQDDSLGPLPKRTIPSMWLSSDPKASRPPPESPSRLHRLKGFTKRYSMSLSSFSPSKKFMPNRT</sequence>
<protein>
    <submittedName>
        <fullName evidence="2">Expressed protein</fullName>
    </submittedName>
</protein>
<dbReference type="GeneID" id="9596027"/>
<evidence type="ECO:0000313" key="3">
    <source>
        <dbReference type="Proteomes" id="UP000007431"/>
    </source>
</evidence>
<keyword evidence="3" id="KW-1185">Reference proteome</keyword>
<proteinExistence type="predicted"/>
<gene>
    <name evidence="2" type="ORF">SCHCODRAFT_85082</name>
</gene>
<dbReference type="VEuPathDB" id="FungiDB:SCHCODRAFT_02496611"/>
<dbReference type="OrthoDB" id="10287521at2759"/>
<dbReference type="InParanoid" id="D8Q1Z3"/>
<organism evidence="3">
    <name type="scientific">Schizophyllum commune (strain H4-8 / FGSC 9210)</name>
    <name type="common">Split gill fungus</name>
    <dbReference type="NCBI Taxonomy" id="578458"/>
    <lineage>
        <taxon>Eukaryota</taxon>
        <taxon>Fungi</taxon>
        <taxon>Dikarya</taxon>
        <taxon>Basidiomycota</taxon>
        <taxon>Agaricomycotina</taxon>
        <taxon>Agaricomycetes</taxon>
        <taxon>Agaricomycetidae</taxon>
        <taxon>Agaricales</taxon>
        <taxon>Schizophyllaceae</taxon>
        <taxon>Schizophyllum</taxon>
    </lineage>
</organism>
<accession>D8Q1Z3</accession>
<feature type="region of interest" description="Disordered" evidence="1">
    <location>
        <begin position="1"/>
        <end position="44"/>
    </location>
</feature>
<dbReference type="KEGG" id="scm:SCHCO_02496611"/>
<name>D8Q1Z3_SCHCM</name>
<dbReference type="HOGENOM" id="CLU_1556151_0_0_1"/>
<dbReference type="EMBL" id="GL377305">
    <property type="protein sequence ID" value="EFI98024.1"/>
    <property type="molecule type" value="Genomic_DNA"/>
</dbReference>
<dbReference type="Proteomes" id="UP000007431">
    <property type="component" value="Unassembled WGS sequence"/>
</dbReference>
<dbReference type="RefSeq" id="XP_003032927.1">
    <property type="nucleotide sequence ID" value="XM_003032881.1"/>
</dbReference>
<evidence type="ECO:0000256" key="1">
    <source>
        <dbReference type="SAM" id="MobiDB-lite"/>
    </source>
</evidence>
<reference evidence="2 3" key="1">
    <citation type="journal article" date="2010" name="Nat. Biotechnol.">
        <title>Genome sequence of the model mushroom Schizophyllum commune.</title>
        <authorList>
            <person name="Ohm R.A."/>
            <person name="de Jong J.F."/>
            <person name="Lugones L.G."/>
            <person name="Aerts A."/>
            <person name="Kothe E."/>
            <person name="Stajich J.E."/>
            <person name="de Vries R.P."/>
            <person name="Record E."/>
            <person name="Levasseur A."/>
            <person name="Baker S.E."/>
            <person name="Bartholomew K.A."/>
            <person name="Coutinho P.M."/>
            <person name="Erdmann S."/>
            <person name="Fowler T.J."/>
            <person name="Gathman A.C."/>
            <person name="Lombard V."/>
            <person name="Henrissat B."/>
            <person name="Knabe N."/>
            <person name="Kuees U."/>
            <person name="Lilly W.W."/>
            <person name="Lindquist E."/>
            <person name="Lucas S."/>
            <person name="Magnuson J.K."/>
            <person name="Piumi F."/>
            <person name="Raudaskoski M."/>
            <person name="Salamov A."/>
            <person name="Schmutz J."/>
            <person name="Schwarze F.W.M.R."/>
            <person name="vanKuyk P.A."/>
            <person name="Horton J.S."/>
            <person name="Grigoriev I.V."/>
            <person name="Woesten H.A.B."/>
        </authorList>
    </citation>
    <scope>NUCLEOTIDE SEQUENCE [LARGE SCALE GENOMIC DNA]</scope>
    <source>
        <strain evidence="3">H4-8 / FGSC 9210</strain>
    </source>
</reference>
<dbReference type="AlphaFoldDB" id="D8Q1Z3"/>
<feature type="region of interest" description="Disordered" evidence="1">
    <location>
        <begin position="66"/>
        <end position="149"/>
    </location>
</feature>